<protein>
    <submittedName>
        <fullName evidence="1">Uncharacterized protein</fullName>
    </submittedName>
</protein>
<dbReference type="EMBL" id="MWWY01000005">
    <property type="protein sequence ID" value="OZG66403.1"/>
    <property type="molecule type" value="Genomic_DNA"/>
</dbReference>
<proteinExistence type="predicted"/>
<dbReference type="RefSeq" id="WP_143248699.1">
    <property type="nucleotide sequence ID" value="NZ_MWWY01000005.1"/>
</dbReference>
<reference evidence="1 2" key="1">
    <citation type="journal article" date="2017" name="BMC Genomics">
        <title>Comparative genomic and phylogenomic analyses of the Bifidobacteriaceae family.</title>
        <authorList>
            <person name="Lugli G.A."/>
            <person name="Milani C."/>
            <person name="Turroni F."/>
            <person name="Duranti S."/>
            <person name="Mancabelli L."/>
            <person name="Mangifesta M."/>
            <person name="Ferrario C."/>
            <person name="Modesto M."/>
            <person name="Mattarelli P."/>
            <person name="Jiri K."/>
            <person name="van Sinderen D."/>
            <person name="Ventura M."/>
        </authorList>
    </citation>
    <scope>NUCLEOTIDE SEQUENCE [LARGE SCALE GENOMIC DNA]</scope>
    <source>
        <strain evidence="1 2">DSM 100202</strain>
    </source>
</reference>
<evidence type="ECO:0000313" key="2">
    <source>
        <dbReference type="Proteomes" id="UP000216074"/>
    </source>
</evidence>
<dbReference type="AlphaFoldDB" id="A0A261G5C0"/>
<organism evidence="1 2">
    <name type="scientific">Bifidobacterium hapali</name>
    <dbReference type="NCBI Taxonomy" id="1630172"/>
    <lineage>
        <taxon>Bacteria</taxon>
        <taxon>Bacillati</taxon>
        <taxon>Actinomycetota</taxon>
        <taxon>Actinomycetes</taxon>
        <taxon>Bifidobacteriales</taxon>
        <taxon>Bifidobacteriaceae</taxon>
        <taxon>Bifidobacterium</taxon>
    </lineage>
</organism>
<gene>
    <name evidence="1" type="ORF">BHAP_0265</name>
</gene>
<comment type="caution">
    <text evidence="1">The sequence shown here is derived from an EMBL/GenBank/DDBJ whole genome shotgun (WGS) entry which is preliminary data.</text>
</comment>
<evidence type="ECO:0000313" key="1">
    <source>
        <dbReference type="EMBL" id="OZG66403.1"/>
    </source>
</evidence>
<dbReference type="OrthoDB" id="3239392at2"/>
<dbReference type="Proteomes" id="UP000216074">
    <property type="component" value="Unassembled WGS sequence"/>
</dbReference>
<keyword evidence="2" id="KW-1185">Reference proteome</keyword>
<sequence>MTSSIERHSHLVVTRQTEDGAIVHTDVHVTSSITTTMSAAVLPVHPDPALQPGVQPDALAGAALRAVSDGNEGVRGNEDADDSAADVTGTCFDLDTCCDARERALIMAMRAYLRPDVAPACLMKRLRATLDHCCCDPDFSDADADK</sequence>
<name>A0A261G5C0_9BIFI</name>
<accession>A0A261G5C0</accession>